<dbReference type="PROSITE" id="PS50142">
    <property type="entry name" value="RNASE_3_2"/>
    <property type="match status" value="1"/>
</dbReference>
<comment type="function">
    <text evidence="8">Digests double-stranded RNA. Involved in the processing of primary rRNA transcript to yield the immediate precursors to the large and small rRNAs (23S and 16S). Processes some mRNAs, and tRNAs when they are encoded in the rRNA operon. Processes pre-crRNA and tracrRNA of type II CRISPR loci if present in the organism.</text>
</comment>
<feature type="active site" evidence="8">
    <location>
        <position position="50"/>
    </location>
</feature>
<dbReference type="Gene3D" id="3.30.160.20">
    <property type="match status" value="1"/>
</dbReference>
<comment type="similarity">
    <text evidence="2">Belongs to the ribonuclease III family.</text>
</comment>
<feature type="domain" description="DRBM" evidence="9">
    <location>
        <begin position="160"/>
        <end position="229"/>
    </location>
</feature>
<reference evidence="11 12" key="1">
    <citation type="submission" date="2018-08" db="EMBL/GenBank/DDBJ databases">
        <title>Draft genome sequence of Psychrilyobacter sp. strain SD5 isolated from Black Sea water.</title>
        <authorList>
            <person name="Yadav S."/>
            <person name="Villanueva L."/>
            <person name="Damste J.S.S."/>
        </authorList>
    </citation>
    <scope>NUCLEOTIDE SEQUENCE [LARGE SCALE GENOMIC DNA]</scope>
    <source>
        <strain evidence="11 12">SD5</strain>
    </source>
</reference>
<dbReference type="SMART" id="SM00535">
    <property type="entry name" value="RIBOc"/>
    <property type="match status" value="1"/>
</dbReference>
<dbReference type="CDD" id="cd00593">
    <property type="entry name" value="RIBOc"/>
    <property type="match status" value="1"/>
</dbReference>
<evidence type="ECO:0000256" key="8">
    <source>
        <dbReference type="HAMAP-Rule" id="MF_00104"/>
    </source>
</evidence>
<comment type="caution">
    <text evidence="11">The sequence shown here is derived from an EMBL/GenBank/DDBJ whole genome shotgun (WGS) entry which is preliminary data.</text>
</comment>
<evidence type="ECO:0000313" key="11">
    <source>
        <dbReference type="EMBL" id="REI43232.1"/>
    </source>
</evidence>
<feature type="binding site" evidence="8">
    <location>
        <position position="122"/>
    </location>
    <ligand>
        <name>Mg(2+)</name>
        <dbReference type="ChEBI" id="CHEBI:18420"/>
    </ligand>
</feature>
<dbReference type="Gene3D" id="1.10.1520.10">
    <property type="entry name" value="Ribonuclease III domain"/>
    <property type="match status" value="1"/>
</dbReference>
<evidence type="ECO:0000256" key="5">
    <source>
        <dbReference type="ARBA" id="ARBA00022759"/>
    </source>
</evidence>
<gene>
    <name evidence="8 11" type="primary">rnc</name>
    <name evidence="11" type="ORF">DYH56_00840</name>
</gene>
<keyword evidence="7 8" id="KW-0694">RNA-binding</keyword>
<sequence length="235" mass="26751">MKKYLELEKILGHTFKDKKLLKHALLHRSYGNENKEYKKISNERLELLGDAVLDLVVTEYLYKNFKESSEGDLAKLKSMVVSEPVLAKISRKLKLGEYLFLSKGEEVTGGRDRSSILGDVFESVLGAIYLDSDLETARKYGLSHLVYEIEHIYENDELIDFKTALQEYSQRKYKEVPTYELIGEDGPDHAKFFKIGVFINSELVGSGEGKNKKTAEQKAAKHACDSLGIKYIETL</sequence>
<comment type="subunit">
    <text evidence="8">Homodimer.</text>
</comment>
<comment type="catalytic activity">
    <reaction evidence="1 8">
        <text>Endonucleolytic cleavage to 5'-phosphomonoester.</text>
        <dbReference type="EC" id="3.1.26.3"/>
    </reaction>
</comment>
<feature type="binding site" evidence="8">
    <location>
        <position position="119"/>
    </location>
    <ligand>
        <name>Mg(2+)</name>
        <dbReference type="ChEBI" id="CHEBI:18420"/>
    </ligand>
</feature>
<dbReference type="SUPFAM" id="SSF69065">
    <property type="entry name" value="RNase III domain-like"/>
    <property type="match status" value="1"/>
</dbReference>
<keyword evidence="8" id="KW-0698">rRNA processing</keyword>
<feature type="active site" evidence="8">
    <location>
        <position position="122"/>
    </location>
</feature>
<comment type="subcellular location">
    <subcellularLocation>
        <location evidence="8">Cytoplasm</location>
    </subcellularLocation>
</comment>
<dbReference type="PANTHER" id="PTHR11207:SF0">
    <property type="entry name" value="RIBONUCLEASE 3"/>
    <property type="match status" value="1"/>
</dbReference>
<name>A0ABX9KLF1_9FUSO</name>
<dbReference type="SUPFAM" id="SSF54768">
    <property type="entry name" value="dsRNA-binding domain-like"/>
    <property type="match status" value="1"/>
</dbReference>
<feature type="binding site" evidence="8">
    <location>
        <position position="46"/>
    </location>
    <ligand>
        <name>Mg(2+)</name>
        <dbReference type="ChEBI" id="CHEBI:18420"/>
    </ligand>
</feature>
<dbReference type="RefSeq" id="WP_114640951.1">
    <property type="nucleotide sequence ID" value="NZ_JAACIO010000001.1"/>
</dbReference>
<keyword evidence="4 8" id="KW-0540">Nuclease</keyword>
<keyword evidence="8" id="KW-0819">tRNA processing</keyword>
<keyword evidence="8" id="KW-0460">Magnesium</keyword>
<keyword evidence="12" id="KW-1185">Reference proteome</keyword>
<keyword evidence="6 8" id="KW-0378">Hydrolase</keyword>
<keyword evidence="8" id="KW-0699">rRNA-binding</keyword>
<evidence type="ECO:0000256" key="1">
    <source>
        <dbReference type="ARBA" id="ARBA00000109"/>
    </source>
</evidence>
<keyword evidence="5 8" id="KW-0255">Endonuclease</keyword>
<evidence type="ECO:0000259" key="10">
    <source>
        <dbReference type="PROSITE" id="PS50142"/>
    </source>
</evidence>
<keyword evidence="3 8" id="KW-0507">mRNA processing</keyword>
<keyword evidence="8" id="KW-0963">Cytoplasm</keyword>
<dbReference type="CDD" id="cd10845">
    <property type="entry name" value="DSRM_RNAse_III_family"/>
    <property type="match status" value="1"/>
</dbReference>
<dbReference type="SMART" id="SM00358">
    <property type="entry name" value="DSRM"/>
    <property type="match status" value="1"/>
</dbReference>
<dbReference type="Pfam" id="PF14622">
    <property type="entry name" value="Ribonucleas_3_3"/>
    <property type="match status" value="1"/>
</dbReference>
<evidence type="ECO:0000256" key="6">
    <source>
        <dbReference type="ARBA" id="ARBA00022801"/>
    </source>
</evidence>
<keyword evidence="8" id="KW-0479">Metal-binding</keyword>
<evidence type="ECO:0000256" key="2">
    <source>
        <dbReference type="ARBA" id="ARBA00010183"/>
    </source>
</evidence>
<dbReference type="InterPro" id="IPR014720">
    <property type="entry name" value="dsRBD_dom"/>
</dbReference>
<dbReference type="InterPro" id="IPR011907">
    <property type="entry name" value="RNase_III"/>
</dbReference>
<dbReference type="PANTHER" id="PTHR11207">
    <property type="entry name" value="RIBONUCLEASE III"/>
    <property type="match status" value="1"/>
</dbReference>
<feature type="domain" description="RNase III" evidence="10">
    <location>
        <begin position="4"/>
        <end position="133"/>
    </location>
</feature>
<dbReference type="GO" id="GO:0004525">
    <property type="term" value="F:ribonuclease III activity"/>
    <property type="evidence" value="ECO:0007669"/>
    <property type="project" value="UniProtKB-EC"/>
</dbReference>
<evidence type="ECO:0000313" key="12">
    <source>
        <dbReference type="Proteomes" id="UP000263486"/>
    </source>
</evidence>
<proteinExistence type="inferred from homology"/>
<dbReference type="Pfam" id="PF00035">
    <property type="entry name" value="dsrm"/>
    <property type="match status" value="1"/>
</dbReference>
<evidence type="ECO:0000259" key="9">
    <source>
        <dbReference type="PROSITE" id="PS50137"/>
    </source>
</evidence>
<accession>A0ABX9KLF1</accession>
<dbReference type="NCBIfam" id="TIGR02191">
    <property type="entry name" value="RNaseIII"/>
    <property type="match status" value="1"/>
</dbReference>
<dbReference type="InterPro" id="IPR000999">
    <property type="entry name" value="RNase_III_dom"/>
</dbReference>
<evidence type="ECO:0000256" key="7">
    <source>
        <dbReference type="ARBA" id="ARBA00022884"/>
    </source>
</evidence>
<protein>
    <recommendedName>
        <fullName evidence="8">Ribonuclease 3</fullName>
        <ecNumber evidence="8">3.1.26.3</ecNumber>
    </recommendedName>
    <alternativeName>
        <fullName evidence="8">Ribonuclease III</fullName>
        <shortName evidence="8">RNase III</shortName>
    </alternativeName>
</protein>
<evidence type="ECO:0000256" key="3">
    <source>
        <dbReference type="ARBA" id="ARBA00022664"/>
    </source>
</evidence>
<dbReference type="EMBL" id="QUAJ01000001">
    <property type="protein sequence ID" value="REI43232.1"/>
    <property type="molecule type" value="Genomic_DNA"/>
</dbReference>
<dbReference type="EC" id="3.1.26.3" evidence="8"/>
<dbReference type="PROSITE" id="PS50137">
    <property type="entry name" value="DS_RBD"/>
    <property type="match status" value="1"/>
</dbReference>
<organism evidence="11 12">
    <name type="scientific">Psychrilyobacter piezotolerans</name>
    <dbReference type="NCBI Taxonomy" id="2293438"/>
    <lineage>
        <taxon>Bacteria</taxon>
        <taxon>Fusobacteriati</taxon>
        <taxon>Fusobacteriota</taxon>
        <taxon>Fusobacteriia</taxon>
        <taxon>Fusobacteriales</taxon>
        <taxon>Fusobacteriaceae</taxon>
        <taxon>Psychrilyobacter</taxon>
    </lineage>
</organism>
<evidence type="ECO:0000256" key="4">
    <source>
        <dbReference type="ARBA" id="ARBA00022722"/>
    </source>
</evidence>
<dbReference type="Proteomes" id="UP000263486">
    <property type="component" value="Unassembled WGS sequence"/>
</dbReference>
<dbReference type="HAMAP" id="MF_00104">
    <property type="entry name" value="RNase_III"/>
    <property type="match status" value="1"/>
</dbReference>
<dbReference type="InterPro" id="IPR036389">
    <property type="entry name" value="RNase_III_sf"/>
</dbReference>
<comment type="cofactor">
    <cofactor evidence="8">
        <name>Mg(2+)</name>
        <dbReference type="ChEBI" id="CHEBI:18420"/>
    </cofactor>
</comment>